<dbReference type="OMA" id="RKEWVIN"/>
<dbReference type="PANTHER" id="PTHR45080:SF8">
    <property type="entry name" value="IG-LIKE DOMAIN-CONTAINING PROTEIN"/>
    <property type="match status" value="1"/>
</dbReference>
<keyword evidence="1" id="KW-0732">Signal</keyword>
<organism evidence="6 7">
    <name type="scientific">Nematostella vectensis</name>
    <name type="common">Starlet sea anemone</name>
    <dbReference type="NCBI Taxonomy" id="45351"/>
    <lineage>
        <taxon>Eukaryota</taxon>
        <taxon>Metazoa</taxon>
        <taxon>Cnidaria</taxon>
        <taxon>Anthozoa</taxon>
        <taxon>Hexacorallia</taxon>
        <taxon>Actiniaria</taxon>
        <taxon>Edwardsiidae</taxon>
        <taxon>Nematostella</taxon>
    </lineage>
</organism>
<dbReference type="PANTHER" id="PTHR45080">
    <property type="entry name" value="CONTACTIN 5"/>
    <property type="match status" value="1"/>
</dbReference>
<dbReference type="InterPro" id="IPR013783">
    <property type="entry name" value="Ig-like_fold"/>
</dbReference>
<feature type="non-terminal residue" evidence="6">
    <location>
        <position position="105"/>
    </location>
</feature>
<dbReference type="InterPro" id="IPR050958">
    <property type="entry name" value="Cell_Adh-Cytoskel_Orgn"/>
</dbReference>
<dbReference type="SMART" id="SM00409">
    <property type="entry name" value="IG"/>
    <property type="match status" value="1"/>
</dbReference>
<reference evidence="6 7" key="1">
    <citation type="journal article" date="2007" name="Science">
        <title>Sea anemone genome reveals ancestral eumetazoan gene repertoire and genomic organization.</title>
        <authorList>
            <person name="Putnam N.H."/>
            <person name="Srivastava M."/>
            <person name="Hellsten U."/>
            <person name="Dirks B."/>
            <person name="Chapman J."/>
            <person name="Salamov A."/>
            <person name="Terry A."/>
            <person name="Shapiro H."/>
            <person name="Lindquist E."/>
            <person name="Kapitonov V.V."/>
            <person name="Jurka J."/>
            <person name="Genikhovich G."/>
            <person name="Grigoriev I.V."/>
            <person name="Lucas S.M."/>
            <person name="Steele R.E."/>
            <person name="Finnerty J.R."/>
            <person name="Technau U."/>
            <person name="Martindale M.Q."/>
            <person name="Rokhsar D.S."/>
        </authorList>
    </citation>
    <scope>NUCLEOTIDE SEQUENCE [LARGE SCALE GENOMIC DNA]</scope>
    <source>
        <strain evidence="7">CH2 X CH6</strain>
    </source>
</reference>
<dbReference type="PROSITE" id="PS50835">
    <property type="entry name" value="IG_LIKE"/>
    <property type="match status" value="1"/>
</dbReference>
<dbReference type="InterPro" id="IPR036179">
    <property type="entry name" value="Ig-like_dom_sf"/>
</dbReference>
<feature type="non-terminal residue" evidence="6">
    <location>
        <position position="1"/>
    </location>
</feature>
<dbReference type="SUPFAM" id="SSF48726">
    <property type="entry name" value="Immunoglobulin"/>
    <property type="match status" value="1"/>
</dbReference>
<dbReference type="Pfam" id="PF13927">
    <property type="entry name" value="Ig_3"/>
    <property type="match status" value="1"/>
</dbReference>
<keyword evidence="7" id="KW-1185">Reference proteome</keyword>
<evidence type="ECO:0000256" key="2">
    <source>
        <dbReference type="ARBA" id="ARBA00022737"/>
    </source>
</evidence>
<dbReference type="AlphaFoldDB" id="A7SM30"/>
<evidence type="ECO:0000259" key="5">
    <source>
        <dbReference type="PROSITE" id="PS50835"/>
    </source>
</evidence>
<dbReference type="InterPro" id="IPR003599">
    <property type="entry name" value="Ig_sub"/>
</dbReference>
<keyword evidence="4" id="KW-0393">Immunoglobulin domain</keyword>
<gene>
    <name evidence="6" type="ORF">NEMVEDRAFT_v1g18539</name>
</gene>
<dbReference type="Gene3D" id="2.60.40.10">
    <property type="entry name" value="Immunoglobulins"/>
    <property type="match status" value="1"/>
</dbReference>
<dbReference type="InterPro" id="IPR003598">
    <property type="entry name" value="Ig_sub2"/>
</dbReference>
<evidence type="ECO:0000256" key="3">
    <source>
        <dbReference type="ARBA" id="ARBA00023157"/>
    </source>
</evidence>
<name>A7SM30_NEMVE</name>
<dbReference type="HOGENOM" id="CLU_145026_0_1_1"/>
<sequence length="105" mass="11553">ISDTKPVITLDPSDIVASRNQPTDLRCRATGSPKPKIYWLKDGRIVPTDGEDSENRRFIMPNGDLTFLRVINKKRKSDSGVYQCVAENSAGKAFSKNATLEVGGK</sequence>
<protein>
    <recommendedName>
        <fullName evidence="5">Ig-like domain-containing protein</fullName>
    </recommendedName>
</protein>
<dbReference type="InParanoid" id="A7SM30"/>
<proteinExistence type="predicted"/>
<dbReference type="eggNOG" id="KOG4222">
    <property type="taxonomic scope" value="Eukaryota"/>
</dbReference>
<accession>A7SM30</accession>
<evidence type="ECO:0000256" key="4">
    <source>
        <dbReference type="ARBA" id="ARBA00023319"/>
    </source>
</evidence>
<dbReference type="EMBL" id="DS469704">
    <property type="protein sequence ID" value="EDO35239.1"/>
    <property type="molecule type" value="Genomic_DNA"/>
</dbReference>
<keyword evidence="2" id="KW-0677">Repeat</keyword>
<evidence type="ECO:0000256" key="1">
    <source>
        <dbReference type="ARBA" id="ARBA00022729"/>
    </source>
</evidence>
<evidence type="ECO:0000313" key="7">
    <source>
        <dbReference type="Proteomes" id="UP000001593"/>
    </source>
</evidence>
<feature type="domain" description="Ig-like" evidence="5">
    <location>
        <begin position="6"/>
        <end position="101"/>
    </location>
</feature>
<dbReference type="Proteomes" id="UP000001593">
    <property type="component" value="Unassembled WGS sequence"/>
</dbReference>
<dbReference type="InterPro" id="IPR007110">
    <property type="entry name" value="Ig-like_dom"/>
</dbReference>
<dbReference type="SMART" id="SM00408">
    <property type="entry name" value="IGc2"/>
    <property type="match status" value="1"/>
</dbReference>
<keyword evidence="3" id="KW-1015">Disulfide bond</keyword>
<dbReference type="FunFam" id="2.60.40.10:FF:000189">
    <property type="entry name" value="Neogenin isoform 3"/>
    <property type="match status" value="1"/>
</dbReference>
<dbReference type="STRING" id="45351.A7SM30"/>
<evidence type="ECO:0000313" key="6">
    <source>
        <dbReference type="EMBL" id="EDO35239.1"/>
    </source>
</evidence>